<feature type="region of interest" description="Disordered" evidence="1">
    <location>
        <begin position="12"/>
        <end position="31"/>
    </location>
</feature>
<reference evidence="2 3" key="1">
    <citation type="submission" date="2020-11" db="EMBL/GenBank/DDBJ databases">
        <authorList>
            <person name="Wallbank WR R."/>
            <person name="Pardo Diaz C."/>
            <person name="Kozak K."/>
            <person name="Martin S."/>
            <person name="Jiggins C."/>
            <person name="Moest M."/>
            <person name="Warren A I."/>
            <person name="Generalovic N T."/>
            <person name="Byers J.R.P. K."/>
            <person name="Montejo-Kovacevich G."/>
            <person name="Yen C E."/>
        </authorList>
    </citation>
    <scope>NUCLEOTIDE SEQUENCE [LARGE SCALE GENOMIC DNA]</scope>
</reference>
<accession>A0A7R8V5N1</accession>
<dbReference type="AlphaFoldDB" id="A0A7R8V5N1"/>
<gene>
    <name evidence="2" type="ORF">HERILL_LOCUS15250</name>
</gene>
<proteinExistence type="predicted"/>
<feature type="compositionally biased region" description="Polar residues" evidence="1">
    <location>
        <begin position="12"/>
        <end position="28"/>
    </location>
</feature>
<name>A0A7R8V5N1_HERIL</name>
<dbReference type="EMBL" id="LR899014">
    <property type="protein sequence ID" value="CAD7092924.1"/>
    <property type="molecule type" value="Genomic_DNA"/>
</dbReference>
<dbReference type="Proteomes" id="UP000594454">
    <property type="component" value="Chromosome 6"/>
</dbReference>
<dbReference type="InParanoid" id="A0A7R8V5N1"/>
<protein>
    <submittedName>
        <fullName evidence="2">Uncharacterized protein</fullName>
    </submittedName>
</protein>
<evidence type="ECO:0000256" key="1">
    <source>
        <dbReference type="SAM" id="MobiDB-lite"/>
    </source>
</evidence>
<organism evidence="2 3">
    <name type="scientific">Hermetia illucens</name>
    <name type="common">Black soldier fly</name>
    <dbReference type="NCBI Taxonomy" id="343691"/>
    <lineage>
        <taxon>Eukaryota</taxon>
        <taxon>Metazoa</taxon>
        <taxon>Ecdysozoa</taxon>
        <taxon>Arthropoda</taxon>
        <taxon>Hexapoda</taxon>
        <taxon>Insecta</taxon>
        <taxon>Pterygota</taxon>
        <taxon>Neoptera</taxon>
        <taxon>Endopterygota</taxon>
        <taxon>Diptera</taxon>
        <taxon>Brachycera</taxon>
        <taxon>Stratiomyomorpha</taxon>
        <taxon>Stratiomyidae</taxon>
        <taxon>Hermetiinae</taxon>
        <taxon>Hermetia</taxon>
    </lineage>
</organism>
<keyword evidence="3" id="KW-1185">Reference proteome</keyword>
<evidence type="ECO:0000313" key="3">
    <source>
        <dbReference type="Proteomes" id="UP000594454"/>
    </source>
</evidence>
<evidence type="ECO:0000313" key="2">
    <source>
        <dbReference type="EMBL" id="CAD7092924.1"/>
    </source>
</evidence>
<sequence>MYVRDKLYIPSITQKQPPSNSPHQFSNRDSSRKCVRSLLEPGNHHSSVFLSRNLFYREIQKNTRIHSDVARPCWCRVAASACVRGDIISPLPTTGFVAVGSHVDKTTQLSSKNVVA</sequence>